<protein>
    <recommendedName>
        <fullName evidence="1">Carboxymuconolactone decarboxylase-like domain-containing protein</fullName>
    </recommendedName>
</protein>
<name>A0A0A2M3X0_9FLAO</name>
<gene>
    <name evidence="2" type="ORF">Q765_06635</name>
</gene>
<dbReference type="SUPFAM" id="SSF69118">
    <property type="entry name" value="AhpD-like"/>
    <property type="match status" value="1"/>
</dbReference>
<dbReference type="EMBL" id="JRLX01000005">
    <property type="protein sequence ID" value="KGO87337.1"/>
    <property type="molecule type" value="Genomic_DNA"/>
</dbReference>
<dbReference type="PANTHER" id="PTHR34846:SF10">
    <property type="entry name" value="CYTOPLASMIC PROTEIN"/>
    <property type="match status" value="1"/>
</dbReference>
<dbReference type="InterPro" id="IPR004675">
    <property type="entry name" value="AhpD_core"/>
</dbReference>
<accession>A0A0A2M3X0</accession>
<dbReference type="InterPro" id="IPR029032">
    <property type="entry name" value="AhpD-like"/>
</dbReference>
<evidence type="ECO:0000259" key="1">
    <source>
        <dbReference type="Pfam" id="PF02627"/>
    </source>
</evidence>
<dbReference type="NCBIfam" id="TIGR00778">
    <property type="entry name" value="ahpD_dom"/>
    <property type="match status" value="1"/>
</dbReference>
<dbReference type="RefSeq" id="WP_020213418.1">
    <property type="nucleotide sequence ID" value="NZ_JRLX01000005.1"/>
</dbReference>
<dbReference type="Pfam" id="PF02627">
    <property type="entry name" value="CMD"/>
    <property type="match status" value="1"/>
</dbReference>
<dbReference type="PANTHER" id="PTHR34846">
    <property type="entry name" value="4-CARBOXYMUCONOLACTONE DECARBOXYLASE FAMILY PROTEIN (AFU_ORTHOLOGUE AFUA_6G11590)"/>
    <property type="match status" value="1"/>
</dbReference>
<sequence length="144" mass="16434">MKTRILIHETEPEGFKVMLGFEKYLATTDIKPLHKELIKLRASQINGCAYCLDKHSKDARKLGETEQRLYTLSTWRETPFFSEEEKAILALTEEVTLITGHVSDKTYNDAITILGDKYTAQVIMLIIAINAWNRIGITTAMMPE</sequence>
<dbReference type="GO" id="GO:0051920">
    <property type="term" value="F:peroxiredoxin activity"/>
    <property type="evidence" value="ECO:0007669"/>
    <property type="project" value="InterPro"/>
</dbReference>
<feature type="domain" description="Carboxymuconolactone decarboxylase-like" evidence="1">
    <location>
        <begin position="12"/>
        <end position="94"/>
    </location>
</feature>
<dbReference type="Gene3D" id="1.20.1290.10">
    <property type="entry name" value="AhpD-like"/>
    <property type="match status" value="1"/>
</dbReference>
<organism evidence="2 3">
    <name type="scientific">Flavobacterium rivuli WB 3.3-2 = DSM 21788</name>
    <dbReference type="NCBI Taxonomy" id="1121895"/>
    <lineage>
        <taxon>Bacteria</taxon>
        <taxon>Pseudomonadati</taxon>
        <taxon>Bacteroidota</taxon>
        <taxon>Flavobacteriia</taxon>
        <taxon>Flavobacteriales</taxon>
        <taxon>Flavobacteriaceae</taxon>
        <taxon>Flavobacterium</taxon>
    </lineage>
</organism>
<proteinExistence type="predicted"/>
<dbReference type="AlphaFoldDB" id="A0A0A2M3X0"/>
<evidence type="ECO:0000313" key="3">
    <source>
        <dbReference type="Proteomes" id="UP000030152"/>
    </source>
</evidence>
<dbReference type="OrthoDB" id="9801997at2"/>
<dbReference type="Proteomes" id="UP000030152">
    <property type="component" value="Unassembled WGS sequence"/>
</dbReference>
<dbReference type="eggNOG" id="COG2128">
    <property type="taxonomic scope" value="Bacteria"/>
</dbReference>
<dbReference type="InterPro" id="IPR003779">
    <property type="entry name" value="CMD-like"/>
</dbReference>
<comment type="caution">
    <text evidence="2">The sequence shown here is derived from an EMBL/GenBank/DDBJ whole genome shotgun (WGS) entry which is preliminary data.</text>
</comment>
<evidence type="ECO:0000313" key="2">
    <source>
        <dbReference type="EMBL" id="KGO87337.1"/>
    </source>
</evidence>
<reference evidence="2 3" key="1">
    <citation type="submission" date="2013-09" db="EMBL/GenBank/DDBJ databases">
        <authorList>
            <person name="Zeng Z."/>
            <person name="Chen C."/>
        </authorList>
    </citation>
    <scope>NUCLEOTIDE SEQUENCE [LARGE SCALE GENOMIC DNA]</scope>
    <source>
        <strain evidence="2 3">WB 3.3-2</strain>
    </source>
</reference>
<dbReference type="STRING" id="1121895.GCA_000378485_02257"/>
<keyword evidence="3" id="KW-1185">Reference proteome</keyword>